<proteinExistence type="predicted"/>
<dbReference type="EMBL" id="BAOS01000014">
    <property type="protein sequence ID" value="GAX60754.1"/>
    <property type="molecule type" value="Genomic_DNA"/>
</dbReference>
<feature type="transmembrane region" description="Helical" evidence="1">
    <location>
        <begin position="189"/>
        <end position="208"/>
    </location>
</feature>
<evidence type="ECO:0000313" key="3">
    <source>
        <dbReference type="EMBL" id="GAX60754.1"/>
    </source>
</evidence>
<dbReference type="Proteomes" id="UP000218542">
    <property type="component" value="Unassembled WGS sequence"/>
</dbReference>
<feature type="chain" id="PRO_5012154259" description="PEP-CTERM protein-sorting domain-containing protein" evidence="2">
    <location>
        <begin position="30"/>
        <end position="214"/>
    </location>
</feature>
<sequence>MLRYKTIQYLLFMSMVLTSVCALSVPANAFSITFDLRGAEGTFVDGLVTGPITKNGLTATLSSNDGVLNQTAGGFGINALGAGDDTDTIDNGSGVTELITITFDQLVTFDQLILSSFTNAEDAILTIAGGPPITLVGTVPLADVYNFPVTNTIPIGQSVMLAYNTGNGFSFDEFTVTLGIAAVPEPQTVVLLIIGLAVLGGCFLKVRFKHQTKP</sequence>
<dbReference type="AlphaFoldDB" id="A0A286TY14"/>
<feature type="signal peptide" evidence="2">
    <location>
        <begin position="1"/>
        <end position="29"/>
    </location>
</feature>
<evidence type="ECO:0000256" key="2">
    <source>
        <dbReference type="SAM" id="SignalP"/>
    </source>
</evidence>
<name>A0A286TY14_9BACT</name>
<evidence type="ECO:0000313" key="4">
    <source>
        <dbReference type="Proteomes" id="UP000218542"/>
    </source>
</evidence>
<keyword evidence="1" id="KW-0812">Transmembrane</keyword>
<keyword evidence="1" id="KW-0472">Membrane</keyword>
<keyword evidence="2" id="KW-0732">Signal</keyword>
<accession>A0A286TY14</accession>
<evidence type="ECO:0008006" key="5">
    <source>
        <dbReference type="Google" id="ProtNLM"/>
    </source>
</evidence>
<dbReference type="NCBIfam" id="TIGR02595">
    <property type="entry name" value="PEP_CTERM"/>
    <property type="match status" value="1"/>
</dbReference>
<keyword evidence="1" id="KW-1133">Transmembrane helix</keyword>
<dbReference type="InterPro" id="IPR013424">
    <property type="entry name" value="Ice-binding_C"/>
</dbReference>
<keyword evidence="4" id="KW-1185">Reference proteome</keyword>
<reference evidence="4" key="1">
    <citation type="journal article" date="2017" name="Environ. Microbiol. Rep.">
        <title>Genetic Diversity of Marine Anaerobic Ammonium-Oxidizing Bacteria as Revealed by Genomic and Proteomic Analyses of 'Candidatus Scalindua japonica'.</title>
        <authorList>
            <person name="Oshiki M."/>
            <person name="Mizuto K."/>
            <person name="Kimura Z."/>
            <person name="Kindaichi T."/>
            <person name="Satoh H."/>
            <person name="Okabe S."/>
        </authorList>
    </citation>
    <scope>NUCLEOTIDE SEQUENCE [LARGE SCALE GENOMIC DNA]</scope>
    <source>
        <strain evidence="4">husup-a2</strain>
    </source>
</reference>
<comment type="caution">
    <text evidence="3">The sequence shown here is derived from an EMBL/GenBank/DDBJ whole genome shotgun (WGS) entry which is preliminary data.</text>
</comment>
<evidence type="ECO:0000256" key="1">
    <source>
        <dbReference type="SAM" id="Phobius"/>
    </source>
</evidence>
<organism evidence="3 4">
    <name type="scientific">Candidatus Scalindua japonica</name>
    <dbReference type="NCBI Taxonomy" id="1284222"/>
    <lineage>
        <taxon>Bacteria</taxon>
        <taxon>Pseudomonadati</taxon>
        <taxon>Planctomycetota</taxon>
        <taxon>Candidatus Brocadiia</taxon>
        <taxon>Candidatus Brocadiales</taxon>
        <taxon>Candidatus Scalinduaceae</taxon>
        <taxon>Candidatus Scalindua</taxon>
    </lineage>
</organism>
<protein>
    <recommendedName>
        <fullName evidence="5">PEP-CTERM protein-sorting domain-containing protein</fullName>
    </recommendedName>
</protein>
<dbReference type="RefSeq" id="WP_096894151.1">
    <property type="nucleotide sequence ID" value="NZ_BAOS01000014.1"/>
</dbReference>
<gene>
    <name evidence="3" type="ORF">SCALIN_C14_0017</name>
</gene>